<reference evidence="1 2" key="1">
    <citation type="journal article" date="2019" name="Sci. Rep.">
        <title>Orb-weaving spider Araneus ventricosus genome elucidates the spidroin gene catalogue.</title>
        <authorList>
            <person name="Kono N."/>
            <person name="Nakamura H."/>
            <person name="Ohtoshi R."/>
            <person name="Moran D.A.P."/>
            <person name="Shinohara A."/>
            <person name="Yoshida Y."/>
            <person name="Fujiwara M."/>
            <person name="Mori M."/>
            <person name="Tomita M."/>
            <person name="Arakawa K."/>
        </authorList>
    </citation>
    <scope>NUCLEOTIDE SEQUENCE [LARGE SCALE GENOMIC DNA]</scope>
</reference>
<accession>A0A4Y2L1D9</accession>
<sequence>MSIHVLLEFLSSASSSMRVTSIADGLLSECLDQVDFYAYWFIRETTAMLEPNILEKKQRQVVQKIGRRGLLFVALRNITVSDTGNK</sequence>
<organism evidence="1 2">
    <name type="scientific">Araneus ventricosus</name>
    <name type="common">Orbweaver spider</name>
    <name type="synonym">Epeira ventricosa</name>
    <dbReference type="NCBI Taxonomy" id="182803"/>
    <lineage>
        <taxon>Eukaryota</taxon>
        <taxon>Metazoa</taxon>
        <taxon>Ecdysozoa</taxon>
        <taxon>Arthropoda</taxon>
        <taxon>Chelicerata</taxon>
        <taxon>Arachnida</taxon>
        <taxon>Araneae</taxon>
        <taxon>Araneomorphae</taxon>
        <taxon>Entelegynae</taxon>
        <taxon>Araneoidea</taxon>
        <taxon>Araneidae</taxon>
        <taxon>Araneus</taxon>
    </lineage>
</organism>
<comment type="caution">
    <text evidence="1">The sequence shown here is derived from an EMBL/GenBank/DDBJ whole genome shotgun (WGS) entry which is preliminary data.</text>
</comment>
<keyword evidence="2" id="KW-1185">Reference proteome</keyword>
<gene>
    <name evidence="1" type="ORF">AVEN_3939_1</name>
</gene>
<dbReference type="Proteomes" id="UP000499080">
    <property type="component" value="Unassembled WGS sequence"/>
</dbReference>
<dbReference type="AlphaFoldDB" id="A0A4Y2L1D9"/>
<evidence type="ECO:0000313" key="1">
    <source>
        <dbReference type="EMBL" id="GBN08342.1"/>
    </source>
</evidence>
<evidence type="ECO:0000313" key="2">
    <source>
        <dbReference type="Proteomes" id="UP000499080"/>
    </source>
</evidence>
<name>A0A4Y2L1D9_ARAVE</name>
<dbReference type="EMBL" id="BGPR01005254">
    <property type="protein sequence ID" value="GBN08342.1"/>
    <property type="molecule type" value="Genomic_DNA"/>
</dbReference>
<proteinExistence type="predicted"/>
<protein>
    <submittedName>
        <fullName evidence="1">Uncharacterized protein</fullName>
    </submittedName>
</protein>